<keyword evidence="2" id="KW-1185">Reference proteome</keyword>
<dbReference type="EMBL" id="JBEPMU010000001">
    <property type="protein sequence ID" value="MET3650693.1"/>
    <property type="molecule type" value="Genomic_DNA"/>
</dbReference>
<name>A0ABV2JSG6_9GAMM</name>
<reference evidence="1 2" key="1">
    <citation type="submission" date="2024-06" db="EMBL/GenBank/DDBJ databases">
        <title>Sorghum-associated microbial communities from plants grown in Nebraska, USA.</title>
        <authorList>
            <person name="Schachtman D."/>
        </authorList>
    </citation>
    <scope>NUCLEOTIDE SEQUENCE [LARGE SCALE GENOMIC DNA]</scope>
    <source>
        <strain evidence="1 2">1073</strain>
    </source>
</reference>
<dbReference type="Proteomes" id="UP001549184">
    <property type="component" value="Unassembled WGS sequence"/>
</dbReference>
<protein>
    <submittedName>
        <fullName evidence="1">Uncharacterized protein</fullName>
    </submittedName>
</protein>
<proteinExistence type="predicted"/>
<gene>
    <name evidence="1" type="ORF">ABIC75_000395</name>
</gene>
<accession>A0ABV2JSG6</accession>
<evidence type="ECO:0000313" key="2">
    <source>
        <dbReference type="Proteomes" id="UP001549184"/>
    </source>
</evidence>
<evidence type="ECO:0000313" key="1">
    <source>
        <dbReference type="EMBL" id="MET3650693.1"/>
    </source>
</evidence>
<organism evidence="1 2">
    <name type="scientific">Dyella japonica</name>
    <dbReference type="NCBI Taxonomy" id="231455"/>
    <lineage>
        <taxon>Bacteria</taxon>
        <taxon>Pseudomonadati</taxon>
        <taxon>Pseudomonadota</taxon>
        <taxon>Gammaproteobacteria</taxon>
        <taxon>Lysobacterales</taxon>
        <taxon>Rhodanobacteraceae</taxon>
        <taxon>Dyella</taxon>
    </lineage>
</organism>
<sequence length="111" mass="12726">MQLATSHPVIDKPCTERLRENRGRRRRISRAIAGRVARLLEQYENGEQMGPWGAESAAFEIECLFGIDRRQTLQYFIAVEAEAETLSLYSGELSRCQRLFHGNCMVTPRLP</sequence>
<comment type="caution">
    <text evidence="1">The sequence shown here is derived from an EMBL/GenBank/DDBJ whole genome shotgun (WGS) entry which is preliminary data.</text>
</comment>